<name>A0ABT7X878_9BACE</name>
<evidence type="ECO:0000313" key="2">
    <source>
        <dbReference type="Proteomes" id="UP001167871"/>
    </source>
</evidence>
<reference evidence="1" key="1">
    <citation type="submission" date="2023-06" db="EMBL/GenBank/DDBJ databases">
        <authorList>
            <person name="Zeman M."/>
            <person name="Kubasova T."/>
            <person name="Jahodarova E."/>
            <person name="Nykrynova M."/>
            <person name="Rychlik I."/>
        </authorList>
    </citation>
    <scope>NUCLEOTIDE SEQUENCE</scope>
    <source>
        <strain evidence="1">84_SSukc20</strain>
    </source>
</reference>
<accession>A0ABT7X878</accession>
<organism evidence="1 2">
    <name type="scientific">Bacteroides gallinaceum</name>
    <dbReference type="NCBI Taxonomy" id="1462571"/>
    <lineage>
        <taxon>Bacteria</taxon>
        <taxon>Pseudomonadati</taxon>
        <taxon>Bacteroidota</taxon>
        <taxon>Bacteroidia</taxon>
        <taxon>Bacteroidales</taxon>
        <taxon>Bacteroidaceae</taxon>
        <taxon>Bacteroides</taxon>
    </lineage>
</organism>
<sequence length="125" mass="14356">MNYRIDTIPYFEKELKQLGKKYKSLKQDYANLLNELHANPVAGTDLGRGIHKVRMAIASKNRGKSHGARVIDFVYEINEANGVILLLDIYDKAEQESIPPHRIAELLAIAREFLNITDENFMKDR</sequence>
<keyword evidence="2" id="KW-1185">Reference proteome</keyword>
<dbReference type="EMBL" id="JAUEII010000032">
    <property type="protein sequence ID" value="MDN0050286.1"/>
    <property type="molecule type" value="Genomic_DNA"/>
</dbReference>
<comment type="caution">
    <text evidence="1">The sequence shown here is derived from an EMBL/GenBank/DDBJ whole genome shotgun (WGS) entry which is preliminary data.</text>
</comment>
<proteinExistence type="predicted"/>
<protein>
    <submittedName>
        <fullName evidence="1">Addiction module toxin RelE</fullName>
    </submittedName>
</protein>
<dbReference type="RefSeq" id="WP_087250101.1">
    <property type="nucleotide sequence ID" value="NZ_JAUEII010000032.1"/>
</dbReference>
<dbReference type="Proteomes" id="UP001167871">
    <property type="component" value="Unassembled WGS sequence"/>
</dbReference>
<evidence type="ECO:0000313" key="1">
    <source>
        <dbReference type="EMBL" id="MDN0050286.1"/>
    </source>
</evidence>
<reference evidence="1" key="2">
    <citation type="submission" date="2024-05" db="EMBL/GenBank/DDBJ databases">
        <title>Identification and characterization of horizontal gene transfer across gut microbiota members of farm animals based on homology search.</title>
        <authorList>
            <person name="Schwarzerova J."/>
            <person name="Nykrynova M."/>
            <person name="Jureckova K."/>
            <person name="Cejkova D."/>
            <person name="Rychlik I."/>
        </authorList>
    </citation>
    <scope>NUCLEOTIDE SEQUENCE</scope>
    <source>
        <strain evidence="1">84_SSukc20</strain>
    </source>
</reference>
<gene>
    <name evidence="1" type="ORF">QVO10_12995</name>
</gene>